<dbReference type="AlphaFoldDB" id="A0A392TSS3"/>
<protein>
    <submittedName>
        <fullName evidence="2">Uncharacterized protein</fullName>
    </submittedName>
</protein>
<organism evidence="2 3">
    <name type="scientific">Trifolium medium</name>
    <dbReference type="NCBI Taxonomy" id="97028"/>
    <lineage>
        <taxon>Eukaryota</taxon>
        <taxon>Viridiplantae</taxon>
        <taxon>Streptophyta</taxon>
        <taxon>Embryophyta</taxon>
        <taxon>Tracheophyta</taxon>
        <taxon>Spermatophyta</taxon>
        <taxon>Magnoliopsida</taxon>
        <taxon>eudicotyledons</taxon>
        <taxon>Gunneridae</taxon>
        <taxon>Pentapetalae</taxon>
        <taxon>rosids</taxon>
        <taxon>fabids</taxon>
        <taxon>Fabales</taxon>
        <taxon>Fabaceae</taxon>
        <taxon>Papilionoideae</taxon>
        <taxon>50 kb inversion clade</taxon>
        <taxon>NPAAA clade</taxon>
        <taxon>Hologalegina</taxon>
        <taxon>IRL clade</taxon>
        <taxon>Trifolieae</taxon>
        <taxon>Trifolium</taxon>
    </lineage>
</organism>
<feature type="compositionally biased region" description="Basic and acidic residues" evidence="1">
    <location>
        <begin position="1"/>
        <end position="11"/>
    </location>
</feature>
<proteinExistence type="predicted"/>
<feature type="compositionally biased region" description="Polar residues" evidence="1">
    <location>
        <begin position="14"/>
        <end position="28"/>
    </location>
</feature>
<evidence type="ECO:0000313" key="2">
    <source>
        <dbReference type="EMBL" id="MCI63290.1"/>
    </source>
</evidence>
<evidence type="ECO:0000256" key="1">
    <source>
        <dbReference type="SAM" id="MobiDB-lite"/>
    </source>
</evidence>
<evidence type="ECO:0000313" key="3">
    <source>
        <dbReference type="Proteomes" id="UP000265520"/>
    </source>
</evidence>
<feature type="non-terminal residue" evidence="2">
    <location>
        <position position="1"/>
    </location>
</feature>
<name>A0A392TSS3_9FABA</name>
<accession>A0A392TSS3</accession>
<feature type="non-terminal residue" evidence="2">
    <location>
        <position position="86"/>
    </location>
</feature>
<dbReference type="Proteomes" id="UP000265520">
    <property type="component" value="Unassembled WGS sequence"/>
</dbReference>
<sequence length="86" mass="9262">ARDHVVIKIPDDAQPSTSKIDVAKTSTNKIDDDDDGAKTSSTGKIDVAKTSTNKIDDHDDTKTSSTNMIDEIEEILDEDGSENQAV</sequence>
<reference evidence="2 3" key="1">
    <citation type="journal article" date="2018" name="Front. Plant Sci.">
        <title>Red Clover (Trifolium pratense) and Zigzag Clover (T. medium) - A Picture of Genomic Similarities and Differences.</title>
        <authorList>
            <person name="Dluhosova J."/>
            <person name="Istvanek J."/>
            <person name="Nedelnik J."/>
            <person name="Repkova J."/>
        </authorList>
    </citation>
    <scope>NUCLEOTIDE SEQUENCE [LARGE SCALE GENOMIC DNA]</scope>
    <source>
        <strain evidence="3">cv. 10/8</strain>
        <tissue evidence="2">Leaf</tissue>
    </source>
</reference>
<keyword evidence="3" id="KW-1185">Reference proteome</keyword>
<feature type="region of interest" description="Disordered" evidence="1">
    <location>
        <begin position="1"/>
        <end position="43"/>
    </location>
</feature>
<comment type="caution">
    <text evidence="2">The sequence shown here is derived from an EMBL/GenBank/DDBJ whole genome shotgun (WGS) entry which is preliminary data.</text>
</comment>
<dbReference type="EMBL" id="LXQA010634347">
    <property type="protein sequence ID" value="MCI63290.1"/>
    <property type="molecule type" value="Genomic_DNA"/>
</dbReference>